<dbReference type="PROSITE" id="PS51349">
    <property type="entry name" value="FMN_HYDROXY_ACID_DH_2"/>
    <property type="match status" value="1"/>
</dbReference>
<evidence type="ECO:0000259" key="6">
    <source>
        <dbReference type="PROSITE" id="PS51349"/>
    </source>
</evidence>
<evidence type="ECO:0000256" key="1">
    <source>
        <dbReference type="ARBA" id="ARBA00001917"/>
    </source>
</evidence>
<sequence>MTTVAHVGVQRRVPRVRDLAPLMQFKRPEFNATKRRLRSAHTIEDLRRIAKRRTPKAAFDYTDGAAEDELSIQRARQAFRDIEFHPTILRDVSTVTAGWDVLGGPVALPFGIAPTGFTRLMHTEGEIAGARAAARAGIPFSLSTLGTCAIEDLAAAVPQSRKWFQLYMWKDRERSMALVRRAADAGFDTLLATVDVPVSGARLRDNRNGMTIPPTLTLRTVLDAVPHPKWWFDLLTTEPLAFASLDRWPGTVAEYLSTMFDPSLTFDDLEWIKARWPGKLVVKGIQTLDDARAVVDRGADGIVLSNHGGRQLDRAPVPFHLLPTVARELGKHTEILLDTGIMSGADIVAAIALGARCTLVGRAYLYGLMAGGEAGVTRAIEILAEGVIRTMRLLGVTCLEELSPRHVTPLRRLAPLPPVEPPVTPA</sequence>
<evidence type="ECO:0000313" key="8">
    <source>
        <dbReference type="Proteomes" id="UP000192293"/>
    </source>
</evidence>
<evidence type="ECO:0000256" key="2">
    <source>
        <dbReference type="ARBA" id="ARBA00022630"/>
    </source>
</evidence>
<keyword evidence="2" id="KW-0285">Flavoprotein</keyword>
<dbReference type="Pfam" id="PF01070">
    <property type="entry name" value="FMN_dh"/>
    <property type="match status" value="1"/>
</dbReference>
<accession>A0ABX3SCN9</accession>
<dbReference type="PANTHER" id="PTHR10578">
    <property type="entry name" value="S -2-HYDROXY-ACID OXIDASE-RELATED"/>
    <property type="match status" value="1"/>
</dbReference>
<evidence type="ECO:0000256" key="3">
    <source>
        <dbReference type="ARBA" id="ARBA00022643"/>
    </source>
</evidence>
<keyword evidence="4" id="KW-0560">Oxidoreductase</keyword>
<dbReference type="Proteomes" id="UP000192293">
    <property type="component" value="Unassembled WGS sequence"/>
</dbReference>
<dbReference type="PIRSF" id="PIRSF000138">
    <property type="entry name" value="Al-hdrx_acd_dh"/>
    <property type="match status" value="1"/>
</dbReference>
<comment type="similarity">
    <text evidence="5">Belongs to the FMN-dependent alpha-hydroxy acid dehydrogenase family.</text>
</comment>
<dbReference type="InterPro" id="IPR037396">
    <property type="entry name" value="FMN_HAD"/>
</dbReference>
<dbReference type="EMBL" id="MVHL01000015">
    <property type="protein sequence ID" value="ORA52505.1"/>
    <property type="molecule type" value="Genomic_DNA"/>
</dbReference>
<organism evidence="7 8">
    <name type="scientific">Mycobacterium bouchedurhonense</name>
    <dbReference type="NCBI Taxonomy" id="701041"/>
    <lineage>
        <taxon>Bacteria</taxon>
        <taxon>Bacillati</taxon>
        <taxon>Actinomycetota</taxon>
        <taxon>Actinomycetes</taxon>
        <taxon>Mycobacteriales</taxon>
        <taxon>Mycobacteriaceae</taxon>
        <taxon>Mycobacterium</taxon>
        <taxon>Mycobacterium avium complex (MAC)</taxon>
    </lineage>
</organism>
<gene>
    <name evidence="7" type="ORF">BST19_12365</name>
</gene>
<feature type="domain" description="FMN hydroxy acid dehydrogenase" evidence="6">
    <location>
        <begin position="35"/>
        <end position="412"/>
    </location>
</feature>
<protein>
    <submittedName>
        <fullName evidence="7">Alpha-hydroxy-acid oxidizing enzyme</fullName>
    </submittedName>
</protein>
<dbReference type="CDD" id="cd02809">
    <property type="entry name" value="alpha_hydroxyacid_oxid_FMN"/>
    <property type="match status" value="1"/>
</dbReference>
<comment type="cofactor">
    <cofactor evidence="1">
        <name>FMN</name>
        <dbReference type="ChEBI" id="CHEBI:58210"/>
    </cofactor>
</comment>
<evidence type="ECO:0000313" key="7">
    <source>
        <dbReference type="EMBL" id="ORA52505.1"/>
    </source>
</evidence>
<proteinExistence type="inferred from homology"/>
<dbReference type="Gene3D" id="3.20.20.70">
    <property type="entry name" value="Aldolase class I"/>
    <property type="match status" value="1"/>
</dbReference>
<name>A0ABX3SCN9_MYCBC</name>
<dbReference type="InterPro" id="IPR000262">
    <property type="entry name" value="FMN-dep_DH"/>
</dbReference>
<dbReference type="InterPro" id="IPR013785">
    <property type="entry name" value="Aldolase_TIM"/>
</dbReference>
<dbReference type="SUPFAM" id="SSF51395">
    <property type="entry name" value="FMN-linked oxidoreductases"/>
    <property type="match status" value="1"/>
</dbReference>
<dbReference type="InterPro" id="IPR012133">
    <property type="entry name" value="Alpha-hydoxy_acid_DH_FMN"/>
</dbReference>
<dbReference type="PANTHER" id="PTHR10578:SF107">
    <property type="entry name" value="2-HYDROXYACID OXIDASE 1"/>
    <property type="match status" value="1"/>
</dbReference>
<dbReference type="PROSITE" id="PS00557">
    <property type="entry name" value="FMN_HYDROXY_ACID_DH_1"/>
    <property type="match status" value="1"/>
</dbReference>
<keyword evidence="3" id="KW-0288">FMN</keyword>
<reference evidence="7 8" key="1">
    <citation type="submission" date="2017-02" db="EMBL/GenBank/DDBJ databases">
        <title>The new phylogeny of genus Mycobacterium.</title>
        <authorList>
            <person name="Tortoli E."/>
            <person name="Trovato A."/>
            <person name="Cirillo D.M."/>
        </authorList>
    </citation>
    <scope>NUCLEOTIDE SEQUENCE [LARGE SCALE GENOMIC DNA]</scope>
    <source>
        <strain evidence="7 8">DSM 45439</strain>
    </source>
</reference>
<keyword evidence="8" id="KW-1185">Reference proteome</keyword>
<dbReference type="InterPro" id="IPR008259">
    <property type="entry name" value="FMN_hydac_DH_AS"/>
</dbReference>
<evidence type="ECO:0000256" key="5">
    <source>
        <dbReference type="ARBA" id="ARBA00024042"/>
    </source>
</evidence>
<comment type="caution">
    <text evidence="7">The sequence shown here is derived from an EMBL/GenBank/DDBJ whole genome shotgun (WGS) entry which is preliminary data.</text>
</comment>
<evidence type="ECO:0000256" key="4">
    <source>
        <dbReference type="ARBA" id="ARBA00023002"/>
    </source>
</evidence>